<keyword evidence="4" id="KW-0804">Transcription</keyword>
<proteinExistence type="predicted"/>
<evidence type="ECO:0000256" key="2">
    <source>
        <dbReference type="ARBA" id="ARBA00023125"/>
    </source>
</evidence>
<dbReference type="Gene3D" id="2.60.120.280">
    <property type="entry name" value="Regulatory protein AraC"/>
    <property type="match status" value="1"/>
</dbReference>
<dbReference type="InterPro" id="IPR037923">
    <property type="entry name" value="HTH-like"/>
</dbReference>
<dbReference type="SMART" id="SM00342">
    <property type="entry name" value="HTH_ARAC"/>
    <property type="match status" value="1"/>
</dbReference>
<accession>A0A851GCQ1</accession>
<evidence type="ECO:0000313" key="7">
    <source>
        <dbReference type="Proteomes" id="UP000557872"/>
    </source>
</evidence>
<dbReference type="GO" id="GO:0043565">
    <property type="term" value="F:sequence-specific DNA binding"/>
    <property type="evidence" value="ECO:0007669"/>
    <property type="project" value="InterPro"/>
</dbReference>
<dbReference type="Gene3D" id="1.10.10.60">
    <property type="entry name" value="Homeodomain-like"/>
    <property type="match status" value="2"/>
</dbReference>
<keyword evidence="2" id="KW-0238">DNA-binding</keyword>
<keyword evidence="1" id="KW-0805">Transcription regulation</keyword>
<name>A0A851GCQ1_9BACT</name>
<gene>
    <name evidence="6" type="ORF">HW115_05020</name>
</gene>
<evidence type="ECO:0000313" key="6">
    <source>
        <dbReference type="EMBL" id="NWK54959.1"/>
    </source>
</evidence>
<organism evidence="6 7">
    <name type="scientific">Oceaniferula marina</name>
    <dbReference type="NCBI Taxonomy" id="2748318"/>
    <lineage>
        <taxon>Bacteria</taxon>
        <taxon>Pseudomonadati</taxon>
        <taxon>Verrucomicrobiota</taxon>
        <taxon>Verrucomicrobiia</taxon>
        <taxon>Verrucomicrobiales</taxon>
        <taxon>Verrucomicrobiaceae</taxon>
        <taxon>Oceaniferula</taxon>
    </lineage>
</organism>
<dbReference type="CDD" id="cd02208">
    <property type="entry name" value="cupin_RmlC-like"/>
    <property type="match status" value="1"/>
</dbReference>
<reference evidence="6 7" key="1">
    <citation type="submission" date="2020-07" db="EMBL/GenBank/DDBJ databases">
        <title>Roseicoccus Jingziensis gen. nov., sp. nov., isolated from coastal seawater.</title>
        <authorList>
            <person name="Feng X."/>
        </authorList>
    </citation>
    <scope>NUCLEOTIDE SEQUENCE [LARGE SCALE GENOMIC DNA]</scope>
    <source>
        <strain evidence="6 7">N1E253</strain>
    </source>
</reference>
<dbReference type="AlphaFoldDB" id="A0A851GCQ1"/>
<keyword evidence="3" id="KW-0010">Activator</keyword>
<dbReference type="InterPro" id="IPR003313">
    <property type="entry name" value="AraC-bd"/>
</dbReference>
<sequence length="293" mass="32564">MSWPSYPERNFERRQKFGFYLSPREDAHPWGLRIHGLGSFTSQIDDIPVAGRVLDVYALVMVRAGGGFLRNADGQEFELYAGDVVAIVPGWWHLYNPNQTSGWTTAWVLFDGPVADSLHTAEELMPGILASGVGELGVQSLGAIVDGMIGMAMNRPDSIELQARLAGELLGLLARVKDWRGHQARGAGRAPMADAIEYVEEHYTETIDFDRLLELSGMSSTHFRRQFKKITGDSPQTYQQRLRIRLAKELLRHSDLSIAEVGLKVGYESPAYFSRVFSKRVGMSASAWSCSGL</sequence>
<evidence type="ECO:0000256" key="4">
    <source>
        <dbReference type="ARBA" id="ARBA00023163"/>
    </source>
</evidence>
<dbReference type="EMBL" id="JACBAZ010000002">
    <property type="protein sequence ID" value="NWK54959.1"/>
    <property type="molecule type" value="Genomic_DNA"/>
</dbReference>
<dbReference type="SUPFAM" id="SSF46689">
    <property type="entry name" value="Homeodomain-like"/>
    <property type="match status" value="2"/>
</dbReference>
<dbReference type="PROSITE" id="PS00041">
    <property type="entry name" value="HTH_ARAC_FAMILY_1"/>
    <property type="match status" value="1"/>
</dbReference>
<keyword evidence="7" id="KW-1185">Reference proteome</keyword>
<dbReference type="GO" id="GO:0003700">
    <property type="term" value="F:DNA-binding transcription factor activity"/>
    <property type="evidence" value="ECO:0007669"/>
    <property type="project" value="InterPro"/>
</dbReference>
<dbReference type="PANTHER" id="PTHR46796">
    <property type="entry name" value="HTH-TYPE TRANSCRIPTIONAL ACTIVATOR RHAS-RELATED"/>
    <property type="match status" value="1"/>
</dbReference>
<dbReference type="InterPro" id="IPR018060">
    <property type="entry name" value="HTH_AraC"/>
</dbReference>
<evidence type="ECO:0000256" key="1">
    <source>
        <dbReference type="ARBA" id="ARBA00023015"/>
    </source>
</evidence>
<dbReference type="Pfam" id="PF12833">
    <property type="entry name" value="HTH_18"/>
    <property type="match status" value="1"/>
</dbReference>
<comment type="caution">
    <text evidence="6">The sequence shown here is derived from an EMBL/GenBank/DDBJ whole genome shotgun (WGS) entry which is preliminary data.</text>
</comment>
<dbReference type="RefSeq" id="WP_178931505.1">
    <property type="nucleotide sequence ID" value="NZ_JACBAZ010000002.1"/>
</dbReference>
<dbReference type="InterPro" id="IPR009057">
    <property type="entry name" value="Homeodomain-like_sf"/>
</dbReference>
<dbReference type="InterPro" id="IPR050204">
    <property type="entry name" value="AraC_XylS_family_regulators"/>
</dbReference>
<protein>
    <submittedName>
        <fullName evidence="6">Helix-turn-helix transcriptional regulator</fullName>
    </submittedName>
</protein>
<dbReference type="Pfam" id="PF02311">
    <property type="entry name" value="AraC_binding"/>
    <property type="match status" value="1"/>
</dbReference>
<dbReference type="PROSITE" id="PS01124">
    <property type="entry name" value="HTH_ARAC_FAMILY_2"/>
    <property type="match status" value="1"/>
</dbReference>
<evidence type="ECO:0000256" key="3">
    <source>
        <dbReference type="ARBA" id="ARBA00023159"/>
    </source>
</evidence>
<dbReference type="InterPro" id="IPR018062">
    <property type="entry name" value="HTH_AraC-typ_CS"/>
</dbReference>
<evidence type="ECO:0000259" key="5">
    <source>
        <dbReference type="PROSITE" id="PS01124"/>
    </source>
</evidence>
<feature type="domain" description="HTH araC/xylS-type" evidence="5">
    <location>
        <begin position="193"/>
        <end position="291"/>
    </location>
</feature>
<dbReference type="SUPFAM" id="SSF51215">
    <property type="entry name" value="Regulatory protein AraC"/>
    <property type="match status" value="1"/>
</dbReference>
<dbReference type="Proteomes" id="UP000557872">
    <property type="component" value="Unassembled WGS sequence"/>
</dbReference>
<dbReference type="PANTHER" id="PTHR46796:SF7">
    <property type="entry name" value="ARAC FAMILY TRANSCRIPTIONAL REGULATOR"/>
    <property type="match status" value="1"/>
</dbReference>